<sequence length="267" mass="29128">MAATRLTDSQKIEIVARYRAGEVSAELAEAYGCSTNTVSRVVKAGLDPAEYEQLKQQRIRPLKVSQEQPALELAAPEQAAPELAPSEPELLEPEPLEPEPPALELPEPELPEPAGDDEDHAVLAIDDADDFGDDANELDFADDDLADQFVAVPLLLVDHVGEPAQCQPLADAPLPASIYMLVDKTVELQAKPLKDFPELGQLPDGEEERQALMVFANPRQAKRHCGRTQRVIKVPDTRILERTAPYLIAQGISRVVMEGSLYSLPGS</sequence>
<dbReference type="InterPro" id="IPR007889">
    <property type="entry name" value="HTH_Psq"/>
</dbReference>
<gene>
    <name evidence="3" type="ORF">C7K55_03995</name>
</gene>
<keyword evidence="4" id="KW-1185">Reference proteome</keyword>
<dbReference type="AlphaFoldDB" id="A0A2P7MZJ4"/>
<protein>
    <recommendedName>
        <fullName evidence="2">HTH psq-type domain-containing protein</fullName>
    </recommendedName>
</protein>
<evidence type="ECO:0000313" key="3">
    <source>
        <dbReference type="EMBL" id="PSJ06615.1"/>
    </source>
</evidence>
<comment type="caution">
    <text evidence="3">The sequence shown here is derived from an EMBL/GenBank/DDBJ whole genome shotgun (WGS) entry which is preliminary data.</text>
</comment>
<reference evidence="3 4" key="1">
    <citation type="journal article" date="2018" name="Environ. Microbiol.">
        <title>Ecological and genomic features of two widespread freshwater picocyanobacteria.</title>
        <authorList>
            <person name="Cabello-Yeves P.J."/>
            <person name="Picazo A."/>
            <person name="Camacho A."/>
            <person name="Callieri C."/>
            <person name="Rosselli R."/>
            <person name="Roda-Garcia J.J."/>
            <person name="Coutinho F.H."/>
            <person name="Rodriguez-Valera F."/>
        </authorList>
    </citation>
    <scope>NUCLEOTIDE SEQUENCE [LARGE SCALE GENOMIC DNA]</scope>
    <source>
        <strain evidence="3 4">Tous</strain>
    </source>
</reference>
<feature type="region of interest" description="Disordered" evidence="1">
    <location>
        <begin position="67"/>
        <end position="117"/>
    </location>
</feature>
<dbReference type="RefSeq" id="WP_106502123.1">
    <property type="nucleotide sequence ID" value="NZ_PXXO01000003.1"/>
</dbReference>
<organism evidence="3 4">
    <name type="scientific">Cyanobium usitatum str. Tous</name>
    <dbReference type="NCBI Taxonomy" id="2116684"/>
    <lineage>
        <taxon>Bacteria</taxon>
        <taxon>Bacillati</taxon>
        <taxon>Cyanobacteriota</taxon>
        <taxon>Cyanophyceae</taxon>
        <taxon>Synechococcales</taxon>
        <taxon>Prochlorococcaceae</taxon>
        <taxon>Cyanobium</taxon>
    </lineage>
</organism>
<dbReference type="GO" id="GO:0003677">
    <property type="term" value="F:DNA binding"/>
    <property type="evidence" value="ECO:0007669"/>
    <property type="project" value="InterPro"/>
</dbReference>
<accession>A0A2P7MZJ4</accession>
<name>A0A2P7MZJ4_9CYAN</name>
<proteinExistence type="predicted"/>
<evidence type="ECO:0000259" key="2">
    <source>
        <dbReference type="Pfam" id="PF04218"/>
    </source>
</evidence>
<feature type="domain" description="HTH psq-type" evidence="2">
    <location>
        <begin position="5"/>
        <end position="44"/>
    </location>
</feature>
<dbReference type="Proteomes" id="UP000243002">
    <property type="component" value="Unassembled WGS sequence"/>
</dbReference>
<evidence type="ECO:0000313" key="4">
    <source>
        <dbReference type="Proteomes" id="UP000243002"/>
    </source>
</evidence>
<feature type="compositionally biased region" description="Low complexity" evidence="1">
    <location>
        <begin position="67"/>
        <end position="88"/>
    </location>
</feature>
<evidence type="ECO:0000256" key="1">
    <source>
        <dbReference type="SAM" id="MobiDB-lite"/>
    </source>
</evidence>
<feature type="compositionally biased region" description="Acidic residues" evidence="1">
    <location>
        <begin position="106"/>
        <end position="117"/>
    </location>
</feature>
<dbReference type="OrthoDB" id="482053at2"/>
<dbReference type="Pfam" id="PF04218">
    <property type="entry name" value="CENP-B_N"/>
    <property type="match status" value="1"/>
</dbReference>
<dbReference type="EMBL" id="PXXO01000003">
    <property type="protein sequence ID" value="PSJ06615.1"/>
    <property type="molecule type" value="Genomic_DNA"/>
</dbReference>